<dbReference type="EnsemblPlants" id="LPERR01G33770.1">
    <property type="protein sequence ID" value="LPERR01G33770.1"/>
    <property type="gene ID" value="LPERR01G33770"/>
</dbReference>
<dbReference type="InterPro" id="IPR013057">
    <property type="entry name" value="AA_transpt_TM"/>
</dbReference>
<dbReference type="GO" id="GO:0005886">
    <property type="term" value="C:plasma membrane"/>
    <property type="evidence" value="ECO:0007669"/>
    <property type="project" value="UniProtKB-SubCell"/>
</dbReference>
<reference evidence="14" key="2">
    <citation type="submission" date="2013-12" db="EMBL/GenBank/DDBJ databases">
        <authorList>
            <person name="Yu Y."/>
            <person name="Lee S."/>
            <person name="de Baynast K."/>
            <person name="Wissotski M."/>
            <person name="Liu L."/>
            <person name="Talag J."/>
            <person name="Goicoechea J."/>
            <person name="Angelova A."/>
            <person name="Jetty R."/>
            <person name="Kudrna D."/>
            <person name="Golser W."/>
            <person name="Rivera L."/>
            <person name="Zhang J."/>
            <person name="Wing R."/>
        </authorList>
    </citation>
    <scope>NUCLEOTIDE SEQUENCE</scope>
</reference>
<keyword evidence="14" id="KW-1185">Reference proteome</keyword>
<feature type="transmembrane region" description="Helical" evidence="11">
    <location>
        <begin position="198"/>
        <end position="219"/>
    </location>
</feature>
<evidence type="ECO:0000256" key="8">
    <source>
        <dbReference type="ARBA" id="ARBA00022989"/>
    </source>
</evidence>
<dbReference type="Gramene" id="LPERR01G33770.1">
    <property type="protein sequence ID" value="LPERR01G33770.1"/>
    <property type="gene ID" value="LPERR01G33770"/>
</dbReference>
<feature type="transmembrane region" description="Helical" evidence="11">
    <location>
        <begin position="436"/>
        <end position="458"/>
    </location>
</feature>
<feature type="transmembrane region" description="Helical" evidence="11">
    <location>
        <begin position="916"/>
        <end position="937"/>
    </location>
</feature>
<feature type="transmembrane region" description="Helical" evidence="11">
    <location>
        <begin position="712"/>
        <end position="733"/>
    </location>
</feature>
<comment type="subcellular location">
    <subcellularLocation>
        <location evidence="2">Cell membrane</location>
    </subcellularLocation>
    <subcellularLocation>
        <location evidence="1">Membrane</location>
        <topology evidence="1">Multi-pass membrane protein</topology>
    </subcellularLocation>
</comment>
<feature type="transmembrane region" description="Helical" evidence="11">
    <location>
        <begin position="858"/>
        <end position="878"/>
    </location>
</feature>
<name>A0A0D9V8J2_9ORYZ</name>
<evidence type="ECO:0000256" key="6">
    <source>
        <dbReference type="ARBA" id="ARBA00022847"/>
    </source>
</evidence>
<evidence type="ECO:0000256" key="4">
    <source>
        <dbReference type="ARBA" id="ARBA00022475"/>
    </source>
</evidence>
<reference evidence="13" key="3">
    <citation type="submission" date="2015-04" db="UniProtKB">
        <authorList>
            <consortium name="EnsemblPlants"/>
        </authorList>
    </citation>
    <scope>IDENTIFICATION</scope>
</reference>
<evidence type="ECO:0000256" key="2">
    <source>
        <dbReference type="ARBA" id="ARBA00004236"/>
    </source>
</evidence>
<keyword evidence="4" id="KW-1003">Cell membrane</keyword>
<feature type="transmembrane region" description="Helical" evidence="11">
    <location>
        <begin position="753"/>
        <end position="775"/>
    </location>
</feature>
<evidence type="ECO:0000259" key="12">
    <source>
        <dbReference type="Pfam" id="PF01490"/>
    </source>
</evidence>
<feature type="transmembrane region" description="Helical" evidence="11">
    <location>
        <begin position="640"/>
        <end position="657"/>
    </location>
</feature>
<evidence type="ECO:0000256" key="7">
    <source>
        <dbReference type="ARBA" id="ARBA00022970"/>
    </source>
</evidence>
<feature type="transmembrane region" description="Helical" evidence="11">
    <location>
        <begin position="504"/>
        <end position="523"/>
    </location>
</feature>
<keyword evidence="6" id="KW-0769">Symport</keyword>
<dbReference type="AlphaFoldDB" id="A0A0D9V8J2"/>
<evidence type="ECO:0000256" key="1">
    <source>
        <dbReference type="ARBA" id="ARBA00004141"/>
    </source>
</evidence>
<feature type="domain" description="Amino acid transporter transmembrane" evidence="12">
    <location>
        <begin position="44"/>
        <end position="461"/>
    </location>
</feature>
<reference evidence="13 14" key="1">
    <citation type="submission" date="2012-08" db="EMBL/GenBank/DDBJ databases">
        <title>Oryza genome evolution.</title>
        <authorList>
            <person name="Wing R.A."/>
        </authorList>
    </citation>
    <scope>NUCLEOTIDE SEQUENCE</scope>
</reference>
<evidence type="ECO:0000313" key="14">
    <source>
        <dbReference type="Proteomes" id="UP000032180"/>
    </source>
</evidence>
<dbReference type="GO" id="GO:0006865">
    <property type="term" value="P:amino acid transport"/>
    <property type="evidence" value="ECO:0007669"/>
    <property type="project" value="UniProtKB-KW"/>
</dbReference>
<dbReference type="Proteomes" id="UP000032180">
    <property type="component" value="Chromosome 1"/>
</dbReference>
<keyword evidence="3" id="KW-0813">Transport</keyword>
<evidence type="ECO:0000256" key="11">
    <source>
        <dbReference type="SAM" id="Phobius"/>
    </source>
</evidence>
<comment type="similarity">
    <text evidence="10">Belongs to the amino acid/polyamine transporter 2 family. Amino acid/auxin permease (AAAP) (TC 2.A.18.2) subfamily.</text>
</comment>
<feature type="transmembrane region" description="Helical" evidence="11">
    <location>
        <begin position="378"/>
        <end position="398"/>
    </location>
</feature>
<protein>
    <recommendedName>
        <fullName evidence="12">Amino acid transporter transmembrane domain-containing protein</fullName>
    </recommendedName>
</protein>
<keyword evidence="5 11" id="KW-0812">Transmembrane</keyword>
<feature type="domain" description="Amino acid transporter transmembrane" evidence="12">
    <location>
        <begin position="501"/>
        <end position="938"/>
    </location>
</feature>
<feature type="transmembrane region" description="Helical" evidence="11">
    <location>
        <begin position="75"/>
        <end position="96"/>
    </location>
</feature>
<proteinExistence type="inferred from homology"/>
<feature type="transmembrane region" description="Helical" evidence="11">
    <location>
        <begin position="663"/>
        <end position="691"/>
    </location>
</feature>
<keyword evidence="8 11" id="KW-1133">Transmembrane helix</keyword>
<accession>A0A0D9V8J2</accession>
<feature type="transmembrane region" description="Helical" evidence="11">
    <location>
        <begin position="589"/>
        <end position="613"/>
    </location>
</feature>
<evidence type="ECO:0000256" key="10">
    <source>
        <dbReference type="ARBA" id="ARBA00061463"/>
    </source>
</evidence>
<organism evidence="13 14">
    <name type="scientific">Leersia perrieri</name>
    <dbReference type="NCBI Taxonomy" id="77586"/>
    <lineage>
        <taxon>Eukaryota</taxon>
        <taxon>Viridiplantae</taxon>
        <taxon>Streptophyta</taxon>
        <taxon>Embryophyta</taxon>
        <taxon>Tracheophyta</taxon>
        <taxon>Spermatophyta</taxon>
        <taxon>Magnoliopsida</taxon>
        <taxon>Liliopsida</taxon>
        <taxon>Poales</taxon>
        <taxon>Poaceae</taxon>
        <taxon>BOP clade</taxon>
        <taxon>Oryzoideae</taxon>
        <taxon>Oryzeae</taxon>
        <taxon>Oryzinae</taxon>
        <taxon>Leersia</taxon>
    </lineage>
</organism>
<evidence type="ECO:0000256" key="5">
    <source>
        <dbReference type="ARBA" id="ARBA00022692"/>
    </source>
</evidence>
<dbReference type="eggNOG" id="KOG1303">
    <property type="taxonomic scope" value="Eukaryota"/>
</dbReference>
<keyword evidence="7" id="KW-0029">Amino-acid transport</keyword>
<dbReference type="STRING" id="77586.A0A0D9V8J2"/>
<sequence>MFTDSTAEVISSRFFNPTSERERMDVEKVERKEVAVDDDGRVRTGTLWTATTHAITAVIGSGVLALPWSVAQMGWVLGPIALVGCAYVTYYTAVLLCDCYRTPDPVHGKRNYTYMDVVRSCLGPRDVVVCGLAQYAILWGAMVGYTITAATSIMSVVRTNCHHYKGQDASCGASGTMYMVLFGVAEVVLSQFPSLEGVTLISVVAAVMSFTYSFVGLFLSAAKLASAHGAAHGTLLGVKVGGGGGVTAPTKAWHFLQALGNIAFAYTYSMLLIEIQDTVRSPPSENVTMKRASLYGIGVTTVFYVSLGCVGYAAFGNSAPGNILTGFLEPFWLVDIANVAVVIHLVGAYQWMARRWPESAFIHREYALGGVRFTMCKVVMRTAFVAVTTVVSLVLPFFNAVLGLLGAVAFWPLTVYFPVTMYMAQAKVQRGSRKWVALQALNAGALVVSLLAAVGSVADMVQRLRHPHTLPSRDTCKFGENINMSKNSAPEDVESGEHERRGTVWTATAHIVTAVIGSGVLALAWSVAQLGWVAGPLALAGFACVTYYTSTLLANAYRAPDPVTGARNRTYMDAVRSYLSPREVFMCGIAQYVNLWGTMVGYTITATISMVAIRKSNCLHRYGGGAAGAGATGRCENTSATVLMLAFSIVQVVLSQFPGLEHITWLSVVAAVMSFAYSFIGLGLSVARWVSHGGHLSGMIQGATAASPSKKLWNVLLALGNIAFAYTFAEVLIEIQDTLKPSPPENKTMKKAAMYGIGSTTIFYISVGCAGYAAFGSDAPGNILTASGLGPFWLVDIANMCLILHLIGAYQVYAQPIFASLERWISSRWPEAKFINSAYTVTVPLIQRGSVTVAPYKLVLRTVIVVATTVVAMMIPFFNAVLGLLGAFSFWPLTVYFPISMHIAQEKITRGRRKWCLLQGLSMACLMISVAVGIGSVTDIVDSLKVASPFKTVS</sequence>
<feature type="transmembrane region" description="Helical" evidence="11">
    <location>
        <begin position="884"/>
        <end position="904"/>
    </location>
</feature>
<evidence type="ECO:0000256" key="3">
    <source>
        <dbReference type="ARBA" id="ARBA00022448"/>
    </source>
</evidence>
<feature type="transmembrane region" description="Helical" evidence="11">
    <location>
        <begin position="530"/>
        <end position="548"/>
    </location>
</feature>
<dbReference type="FunFam" id="1.20.1740.10:FF:000055">
    <property type="entry name" value="Amino acid permease 6"/>
    <property type="match status" value="1"/>
</dbReference>
<dbReference type="PANTHER" id="PTHR48017">
    <property type="entry name" value="OS05G0424000 PROTEIN-RELATED"/>
    <property type="match status" value="1"/>
</dbReference>
<dbReference type="GO" id="GO:0015293">
    <property type="term" value="F:symporter activity"/>
    <property type="evidence" value="ECO:0007669"/>
    <property type="project" value="UniProtKB-KW"/>
</dbReference>
<feature type="transmembrane region" description="Helical" evidence="11">
    <location>
        <begin position="169"/>
        <end position="192"/>
    </location>
</feature>
<dbReference type="Pfam" id="PF01490">
    <property type="entry name" value="Aa_trans"/>
    <property type="match status" value="2"/>
</dbReference>
<keyword evidence="9 11" id="KW-0472">Membrane</keyword>
<feature type="transmembrane region" description="Helical" evidence="11">
    <location>
        <begin position="132"/>
        <end position="157"/>
    </location>
</feature>
<feature type="transmembrane region" description="Helical" evidence="11">
    <location>
        <begin position="330"/>
        <end position="349"/>
    </location>
</feature>
<feature type="transmembrane region" description="Helical" evidence="11">
    <location>
        <begin position="47"/>
        <end position="68"/>
    </location>
</feature>
<feature type="transmembrane region" description="Helical" evidence="11">
    <location>
        <begin position="294"/>
        <end position="315"/>
    </location>
</feature>
<evidence type="ECO:0000313" key="13">
    <source>
        <dbReference type="EnsemblPlants" id="LPERR01G33770.1"/>
    </source>
</evidence>
<evidence type="ECO:0000256" key="9">
    <source>
        <dbReference type="ARBA" id="ARBA00023136"/>
    </source>
</evidence>